<evidence type="ECO:0000313" key="6">
    <source>
        <dbReference type="Proteomes" id="UP000663829"/>
    </source>
</evidence>
<dbReference type="Proteomes" id="UP000682733">
    <property type="component" value="Unassembled WGS sequence"/>
</dbReference>
<dbReference type="InterPro" id="IPR036291">
    <property type="entry name" value="NAD(P)-bd_dom_sf"/>
</dbReference>
<dbReference type="Proteomes" id="UP000681722">
    <property type="component" value="Unassembled WGS sequence"/>
</dbReference>
<dbReference type="InterPro" id="IPR020843">
    <property type="entry name" value="ER"/>
</dbReference>
<name>A0A814QNY5_9BILA</name>
<dbReference type="AlphaFoldDB" id="A0A814QNY5"/>
<dbReference type="OrthoDB" id="3941538at2759"/>
<accession>A0A814QNY5</accession>
<evidence type="ECO:0000313" key="5">
    <source>
        <dbReference type="EMBL" id="CAF4184275.1"/>
    </source>
</evidence>
<dbReference type="Pfam" id="PF08240">
    <property type="entry name" value="ADH_N"/>
    <property type="match status" value="1"/>
</dbReference>
<dbReference type="EMBL" id="CAJNOQ010006051">
    <property type="protein sequence ID" value="CAF1121613.1"/>
    <property type="molecule type" value="Genomic_DNA"/>
</dbReference>
<dbReference type="EMBL" id="CAJOBC010006051">
    <property type="protein sequence ID" value="CAF3885128.1"/>
    <property type="molecule type" value="Genomic_DNA"/>
</dbReference>
<comment type="caution">
    <text evidence="2">The sequence shown here is derived from an EMBL/GenBank/DDBJ whole genome shotgun (WGS) entry which is preliminary data.</text>
</comment>
<dbReference type="Proteomes" id="UP000677228">
    <property type="component" value="Unassembled WGS sequence"/>
</dbReference>
<dbReference type="InterPro" id="IPR013154">
    <property type="entry name" value="ADH-like_N"/>
</dbReference>
<gene>
    <name evidence="2" type="ORF">GPM918_LOCUS19719</name>
    <name evidence="3" type="ORF">OVA965_LOCUS31867</name>
    <name evidence="4" type="ORF">SRO942_LOCUS19716</name>
    <name evidence="5" type="ORF">TMI583_LOCUS32711</name>
</gene>
<dbReference type="InterPro" id="IPR011032">
    <property type="entry name" value="GroES-like_sf"/>
</dbReference>
<evidence type="ECO:0000259" key="1">
    <source>
        <dbReference type="SMART" id="SM00829"/>
    </source>
</evidence>
<proteinExistence type="predicted"/>
<dbReference type="SUPFAM" id="SSF51735">
    <property type="entry name" value="NAD(P)-binding Rossmann-fold domains"/>
    <property type="match status" value="1"/>
</dbReference>
<dbReference type="GO" id="GO:0016491">
    <property type="term" value="F:oxidoreductase activity"/>
    <property type="evidence" value="ECO:0007669"/>
    <property type="project" value="InterPro"/>
</dbReference>
<dbReference type="Gene3D" id="3.90.180.10">
    <property type="entry name" value="Medium-chain alcohol dehydrogenases, catalytic domain"/>
    <property type="match status" value="1"/>
</dbReference>
<reference evidence="2" key="1">
    <citation type="submission" date="2021-02" db="EMBL/GenBank/DDBJ databases">
        <authorList>
            <person name="Nowell W R."/>
        </authorList>
    </citation>
    <scope>NUCLEOTIDE SEQUENCE</scope>
</reference>
<evidence type="ECO:0000313" key="2">
    <source>
        <dbReference type="EMBL" id="CAF1121613.1"/>
    </source>
</evidence>
<dbReference type="EMBL" id="CAJNOK010024350">
    <property type="protein sequence ID" value="CAF1375431.1"/>
    <property type="molecule type" value="Genomic_DNA"/>
</dbReference>
<evidence type="ECO:0000313" key="4">
    <source>
        <dbReference type="EMBL" id="CAF3885128.1"/>
    </source>
</evidence>
<dbReference type="InterPro" id="IPR050700">
    <property type="entry name" value="YIM1/Zinc_Alcohol_DH_Fams"/>
</dbReference>
<feature type="domain" description="Enoyl reductase (ER)" evidence="1">
    <location>
        <begin position="26"/>
        <end position="219"/>
    </location>
</feature>
<keyword evidence="6" id="KW-1185">Reference proteome</keyword>
<evidence type="ECO:0000313" key="3">
    <source>
        <dbReference type="EMBL" id="CAF1375431.1"/>
    </source>
</evidence>
<dbReference type="PANTHER" id="PTHR11695:SF294">
    <property type="entry name" value="RETICULON-4-INTERACTING PROTEIN 1, MITOCHONDRIAL"/>
    <property type="match status" value="1"/>
</dbReference>
<dbReference type="SMART" id="SM00829">
    <property type="entry name" value="PKS_ER"/>
    <property type="match status" value="1"/>
</dbReference>
<protein>
    <recommendedName>
        <fullName evidence="1">Enoyl reductase (ER) domain-containing protein</fullName>
    </recommendedName>
</protein>
<dbReference type="Gene3D" id="3.40.50.720">
    <property type="entry name" value="NAD(P)-binding Rossmann-like Domain"/>
    <property type="match status" value="1"/>
</dbReference>
<dbReference type="SUPFAM" id="SSF50129">
    <property type="entry name" value="GroES-like"/>
    <property type="match status" value="1"/>
</dbReference>
<dbReference type="EMBL" id="CAJOBA010046024">
    <property type="protein sequence ID" value="CAF4184275.1"/>
    <property type="molecule type" value="Genomic_DNA"/>
</dbReference>
<dbReference type="CDD" id="cd05289">
    <property type="entry name" value="MDR_like_2"/>
    <property type="match status" value="1"/>
</dbReference>
<sequence>MTESTTKNESGIPSVMRAAQQTNFGDVRDVLTIVDNVPIPRQLSSKQILIRAHAASINPADWKIMSGMLSIFIRYSWPHIPGSDVAGEIVDMGPEVKRFRVGDHVYGNVGIGAGAFAEYVRADESLFALKPKNLTMEEAAAVPVACDTSYQALFHKVSPPIGKGSKIFICGGSSACGLFAIQLAKAVGASVATTCSQRNFQLMEKLGVSFFINSNDFSV</sequence>
<organism evidence="2 6">
    <name type="scientific">Didymodactylos carnosus</name>
    <dbReference type="NCBI Taxonomy" id="1234261"/>
    <lineage>
        <taxon>Eukaryota</taxon>
        <taxon>Metazoa</taxon>
        <taxon>Spiralia</taxon>
        <taxon>Gnathifera</taxon>
        <taxon>Rotifera</taxon>
        <taxon>Eurotatoria</taxon>
        <taxon>Bdelloidea</taxon>
        <taxon>Philodinida</taxon>
        <taxon>Philodinidae</taxon>
        <taxon>Didymodactylos</taxon>
    </lineage>
</organism>
<dbReference type="PANTHER" id="PTHR11695">
    <property type="entry name" value="ALCOHOL DEHYDROGENASE RELATED"/>
    <property type="match status" value="1"/>
</dbReference>
<dbReference type="Proteomes" id="UP000663829">
    <property type="component" value="Unassembled WGS sequence"/>
</dbReference>